<feature type="binding site" evidence="3">
    <location>
        <position position="134"/>
    </location>
    <ligand>
        <name>a divalent metal cation</name>
        <dbReference type="ChEBI" id="CHEBI:60240"/>
    </ligand>
</feature>
<dbReference type="SUPFAM" id="SSF109854">
    <property type="entry name" value="DinB/YfiT-like putative metalloenzymes"/>
    <property type="match status" value="1"/>
</dbReference>
<dbReference type="PANTHER" id="PTHR37302:SF1">
    <property type="entry name" value="PROTEIN DINB"/>
    <property type="match status" value="1"/>
</dbReference>
<protein>
    <submittedName>
        <fullName evidence="5">DUF664 domain-containing protein</fullName>
    </submittedName>
</protein>
<dbReference type="Gene3D" id="1.20.120.450">
    <property type="entry name" value="dinb family like domain"/>
    <property type="match status" value="1"/>
</dbReference>
<name>A0A4V3A997_9PROT</name>
<dbReference type="EMBL" id="SMSJ01000125">
    <property type="protein sequence ID" value="TDH58395.1"/>
    <property type="molecule type" value="Genomic_DNA"/>
</dbReference>
<dbReference type="Proteomes" id="UP000295096">
    <property type="component" value="Unassembled WGS sequence"/>
</dbReference>
<dbReference type="InterPro" id="IPR034660">
    <property type="entry name" value="DinB/YfiT-like"/>
</dbReference>
<feature type="binding site" evidence="3">
    <location>
        <position position="138"/>
    </location>
    <ligand>
        <name>a divalent metal cation</name>
        <dbReference type="ChEBI" id="CHEBI:60240"/>
    </ligand>
</feature>
<evidence type="ECO:0000256" key="3">
    <source>
        <dbReference type="PIRSR" id="PIRSR607837-1"/>
    </source>
</evidence>
<gene>
    <name evidence="5" type="ORF">E2C06_32825</name>
</gene>
<dbReference type="OrthoDB" id="9807509at2"/>
<evidence type="ECO:0000256" key="4">
    <source>
        <dbReference type="SAM" id="MobiDB-lite"/>
    </source>
</evidence>
<dbReference type="AlphaFoldDB" id="A0A4V3A997"/>
<evidence type="ECO:0000313" key="5">
    <source>
        <dbReference type="EMBL" id="TDH58395.1"/>
    </source>
</evidence>
<evidence type="ECO:0000256" key="2">
    <source>
        <dbReference type="ARBA" id="ARBA00022723"/>
    </source>
</evidence>
<feature type="binding site" evidence="3">
    <location>
        <position position="51"/>
    </location>
    <ligand>
        <name>a divalent metal cation</name>
        <dbReference type="ChEBI" id="CHEBI:60240"/>
    </ligand>
</feature>
<feature type="compositionally biased region" description="Basic and acidic residues" evidence="4">
    <location>
        <begin position="181"/>
        <end position="192"/>
    </location>
</feature>
<keyword evidence="6" id="KW-1185">Reference proteome</keyword>
<sequence length="228" mass="24802">MGPRQEHFRMLALYNQWANARLYDAAGRIAPEALAEERGAFFGSLLGTLNHLLVTDRGWMARLEGESPRMRLDEMLHDDFSDLRAARVVQDQRLADYVHGLSEDRLAARLDYATSSGAPQSQPLHHVLAHLFNHQTHHRGQAHHLVGLVLGREATPVLDLLAYQRSTAAAAVEARQGTALPHDDGPPGRPPDDGPTGPGLAATRVQVAAMDGVMLADKEVPEPDSLGG</sequence>
<accession>A0A4V3A997</accession>
<dbReference type="GO" id="GO:0046872">
    <property type="term" value="F:metal ion binding"/>
    <property type="evidence" value="ECO:0007669"/>
    <property type="project" value="UniProtKB-KW"/>
</dbReference>
<dbReference type="PANTHER" id="PTHR37302">
    <property type="entry name" value="SLR1116 PROTEIN"/>
    <property type="match status" value="1"/>
</dbReference>
<organism evidence="5 6">
    <name type="scientific">Dankookia rubra</name>
    <dbReference type="NCBI Taxonomy" id="1442381"/>
    <lineage>
        <taxon>Bacteria</taxon>
        <taxon>Pseudomonadati</taxon>
        <taxon>Pseudomonadota</taxon>
        <taxon>Alphaproteobacteria</taxon>
        <taxon>Acetobacterales</taxon>
        <taxon>Roseomonadaceae</taxon>
        <taxon>Dankookia</taxon>
    </lineage>
</organism>
<evidence type="ECO:0000313" key="6">
    <source>
        <dbReference type="Proteomes" id="UP000295096"/>
    </source>
</evidence>
<feature type="region of interest" description="Disordered" evidence="4">
    <location>
        <begin position="173"/>
        <end position="202"/>
    </location>
</feature>
<comment type="caution">
    <text evidence="5">The sequence shown here is derived from an EMBL/GenBank/DDBJ whole genome shotgun (WGS) entry which is preliminary data.</text>
</comment>
<evidence type="ECO:0000256" key="1">
    <source>
        <dbReference type="ARBA" id="ARBA00008635"/>
    </source>
</evidence>
<keyword evidence="2 3" id="KW-0479">Metal-binding</keyword>
<reference evidence="5 6" key="1">
    <citation type="journal article" date="2016" name="J. Microbiol.">
        <title>Dankookia rubra gen. nov., sp. nov., an alphaproteobacterium isolated from sediment of a shallow stream.</title>
        <authorList>
            <person name="Kim W.H."/>
            <person name="Kim D.H."/>
            <person name="Kang K."/>
            <person name="Ahn T.Y."/>
        </authorList>
    </citation>
    <scope>NUCLEOTIDE SEQUENCE [LARGE SCALE GENOMIC DNA]</scope>
    <source>
        <strain evidence="5 6">JCM30602</strain>
    </source>
</reference>
<proteinExistence type="inferred from homology"/>
<dbReference type="Pfam" id="PF05163">
    <property type="entry name" value="DinB"/>
    <property type="match status" value="1"/>
</dbReference>
<dbReference type="InterPro" id="IPR007837">
    <property type="entry name" value="DinB"/>
</dbReference>
<comment type="similarity">
    <text evidence="1">Belongs to the DinB family.</text>
</comment>